<sequence length="77" mass="8658">MIRLLGKPMVSNFMGERTGDARTLPDCIFVNDHLRAGNQIRSGTSGSPDNTDIISIELRKTCLKCARLLQKRYHRGI</sequence>
<name>A0A1A9MGS9_9XANT</name>
<gene>
    <name evidence="1" type="ORF">A7D17_11960</name>
</gene>
<accession>A0A1A9MGS9</accession>
<evidence type="ECO:0000313" key="2">
    <source>
        <dbReference type="Proteomes" id="UP000077659"/>
    </source>
</evidence>
<protein>
    <submittedName>
        <fullName evidence="1">Uncharacterized protein</fullName>
    </submittedName>
</protein>
<proteinExistence type="predicted"/>
<dbReference type="AlphaFoldDB" id="A0A1A9MGS9"/>
<comment type="caution">
    <text evidence="1">The sequence shown here is derived from an EMBL/GenBank/DDBJ whole genome shotgun (WGS) entry which is preliminary data.</text>
</comment>
<reference evidence="1 2" key="1">
    <citation type="submission" date="2016-05" db="EMBL/GenBank/DDBJ databases">
        <title>Pathogenic, phenotypic and molecular characterisation of Xanthomonas nasturtii sp. nov. and Xanthomonas floridensis sp. nov., new species of Xanthomonas associated with watercress production in Florida.</title>
        <authorList>
            <person name="Vicente J.G."/>
            <person name="Rothwell S."/>
            <person name="Holub E.B."/>
            <person name="Studholme D.J."/>
        </authorList>
    </citation>
    <scope>NUCLEOTIDE SEQUENCE [LARGE SCALE GENOMIC DNA]</scope>
    <source>
        <strain evidence="1 2">WHRI 8848</strain>
    </source>
</reference>
<dbReference type="EMBL" id="LXNG01000005">
    <property type="protein sequence ID" value="OAG68827.1"/>
    <property type="molecule type" value="Genomic_DNA"/>
</dbReference>
<organism evidence="1 2">
    <name type="scientific">Xanthomonas floridensis</name>
    <dbReference type="NCBI Taxonomy" id="1843580"/>
    <lineage>
        <taxon>Bacteria</taxon>
        <taxon>Pseudomonadati</taxon>
        <taxon>Pseudomonadota</taxon>
        <taxon>Gammaproteobacteria</taxon>
        <taxon>Lysobacterales</taxon>
        <taxon>Lysobacteraceae</taxon>
        <taxon>Xanthomonas</taxon>
    </lineage>
</organism>
<dbReference type="Proteomes" id="UP000077659">
    <property type="component" value="Unassembled WGS sequence"/>
</dbReference>
<evidence type="ECO:0000313" key="1">
    <source>
        <dbReference type="EMBL" id="OAG68827.1"/>
    </source>
</evidence>